<dbReference type="GO" id="GO:0016020">
    <property type="term" value="C:membrane"/>
    <property type="evidence" value="ECO:0007669"/>
    <property type="project" value="UniProtKB-SubCell"/>
</dbReference>
<evidence type="ECO:0000313" key="2">
    <source>
        <dbReference type="Proteomes" id="UP000694523"/>
    </source>
</evidence>
<dbReference type="AlphaFoldDB" id="A0A8C6SRZ2"/>
<sequence length="447" mass="49962">MIDEHLVVPSSPTHQYLMWEVCFVRDWLYIVKAPPNFTLDSHFAQQVKDIAEAIDNDQMNNTAYLSEKMVVDYGTHSHGGVPFYPGMTVQKWQESTRNNLVAIDRLGPTVEKVSQSLQKAIERYYEVNTRPGCVDVSSKNYNFQANVDASCEGPATNLSFGGVYQQCEQLTQDAGPLCDKLAQRNPDTGDFSCRAPYTPTLLRSEEAEEDYSIYECYDQQKSCGFLGLSYCNDQVCENKHYNRSARINTYWCSVNGNAPDNSGYLFGGLYSPSMPNPITNSKGCPPNFTPVKFLSDGMMLCLSLDYKTGSRYAVLFGGLFSCQSTNPLANGQRRCPPQFSQHLATVSDGCEIVYCVQSNSFTDGELKPVHLPPFTRPPLVRMEANSTVMVMTEGEKTWVRVGNAKQWKMAKPEEIQNMMRMTSNCEKTGVDFGALALLALVTVNKLL</sequence>
<protein>
    <submittedName>
        <fullName evidence="1">Macrophage expressed 1</fullName>
    </submittedName>
</protein>
<evidence type="ECO:0000313" key="1">
    <source>
        <dbReference type="Ensembl" id="ENSNMLP00000010803.1"/>
    </source>
</evidence>
<keyword evidence="2" id="KW-1185">Reference proteome</keyword>
<dbReference type="CDD" id="cd22579">
    <property type="entry name" value="MPEG1_P2"/>
    <property type="match status" value="1"/>
</dbReference>
<dbReference type="Ensembl" id="ENSNMLT00000012228.1">
    <property type="protein sequence ID" value="ENSNMLP00000010803.1"/>
    <property type="gene ID" value="ENSNMLG00000007447.1"/>
</dbReference>
<proteinExistence type="predicted"/>
<dbReference type="PANTHER" id="PTHR31463">
    <property type="entry name" value="MACROPHAGE-EXPRESSED GENE 1 PROTEIN"/>
    <property type="match status" value="1"/>
</dbReference>
<accession>A0A8C6SRZ2</accession>
<dbReference type="GO" id="GO:0045087">
    <property type="term" value="P:innate immune response"/>
    <property type="evidence" value="ECO:0007669"/>
    <property type="project" value="UniProtKB-KW"/>
</dbReference>
<dbReference type="InterPro" id="IPR039707">
    <property type="entry name" value="MPEG1"/>
</dbReference>
<name>A0A8C6SRZ2_9GOBI</name>
<dbReference type="PANTHER" id="PTHR31463:SF1">
    <property type="entry name" value="MACROPHAGE-EXPRESSED GENE 1 PROTEIN"/>
    <property type="match status" value="1"/>
</dbReference>
<reference evidence="1" key="1">
    <citation type="submission" date="2025-08" db="UniProtKB">
        <authorList>
            <consortium name="Ensembl"/>
        </authorList>
    </citation>
    <scope>IDENTIFICATION</scope>
</reference>
<dbReference type="Proteomes" id="UP000694523">
    <property type="component" value="Unplaced"/>
</dbReference>
<reference evidence="1" key="2">
    <citation type="submission" date="2025-09" db="UniProtKB">
        <authorList>
            <consortium name="Ensembl"/>
        </authorList>
    </citation>
    <scope>IDENTIFICATION</scope>
</reference>
<organism evidence="1 2">
    <name type="scientific">Neogobius melanostomus</name>
    <name type="common">round goby</name>
    <dbReference type="NCBI Taxonomy" id="47308"/>
    <lineage>
        <taxon>Eukaryota</taxon>
        <taxon>Metazoa</taxon>
        <taxon>Chordata</taxon>
        <taxon>Craniata</taxon>
        <taxon>Vertebrata</taxon>
        <taxon>Euteleostomi</taxon>
        <taxon>Actinopterygii</taxon>
        <taxon>Neopterygii</taxon>
        <taxon>Teleostei</taxon>
        <taxon>Neoteleostei</taxon>
        <taxon>Acanthomorphata</taxon>
        <taxon>Gobiaria</taxon>
        <taxon>Gobiiformes</taxon>
        <taxon>Gobioidei</taxon>
        <taxon>Gobiidae</taxon>
        <taxon>Benthophilinae</taxon>
        <taxon>Neogobiini</taxon>
        <taxon>Neogobius</taxon>
    </lineage>
</organism>